<dbReference type="EMBL" id="KZ451993">
    <property type="protein sequence ID" value="PKA53539.1"/>
    <property type="molecule type" value="Genomic_DNA"/>
</dbReference>
<dbReference type="Proteomes" id="UP000236161">
    <property type="component" value="Unassembled WGS sequence"/>
</dbReference>
<dbReference type="FunFam" id="1.10.20.10:FF:000093">
    <property type="entry name" value="Histone H2A"/>
    <property type="match status" value="1"/>
</dbReference>
<dbReference type="InterPro" id="IPR032458">
    <property type="entry name" value="Histone_H2A_CS"/>
</dbReference>
<evidence type="ECO:0000256" key="7">
    <source>
        <dbReference type="ARBA" id="ARBA00023269"/>
    </source>
</evidence>
<evidence type="ECO:0000256" key="4">
    <source>
        <dbReference type="ARBA" id="ARBA00022454"/>
    </source>
</evidence>
<evidence type="ECO:0000256" key="6">
    <source>
        <dbReference type="ARBA" id="ARBA00023242"/>
    </source>
</evidence>
<dbReference type="Pfam" id="PF00125">
    <property type="entry name" value="Histone"/>
    <property type="match status" value="1"/>
</dbReference>
<dbReference type="PRINTS" id="PR00620">
    <property type="entry name" value="HISTONEH2A"/>
</dbReference>
<dbReference type="AlphaFoldDB" id="A0A2I0ADC0"/>
<reference evidence="12 13" key="1">
    <citation type="journal article" date="2017" name="Nature">
        <title>The Apostasia genome and the evolution of orchids.</title>
        <authorList>
            <person name="Zhang G.Q."/>
            <person name="Liu K.W."/>
            <person name="Li Z."/>
            <person name="Lohaus R."/>
            <person name="Hsiao Y.Y."/>
            <person name="Niu S.C."/>
            <person name="Wang J.Y."/>
            <person name="Lin Y.C."/>
            <person name="Xu Q."/>
            <person name="Chen L.J."/>
            <person name="Yoshida K."/>
            <person name="Fujiwara S."/>
            <person name="Wang Z.W."/>
            <person name="Zhang Y.Q."/>
            <person name="Mitsuda N."/>
            <person name="Wang M."/>
            <person name="Liu G.H."/>
            <person name="Pecoraro L."/>
            <person name="Huang H.X."/>
            <person name="Xiao X.J."/>
            <person name="Lin M."/>
            <person name="Wu X.Y."/>
            <person name="Wu W.L."/>
            <person name="Chen Y.Y."/>
            <person name="Chang S.B."/>
            <person name="Sakamoto S."/>
            <person name="Ohme-Takagi M."/>
            <person name="Yagi M."/>
            <person name="Zeng S.J."/>
            <person name="Shen C.Y."/>
            <person name="Yeh C.M."/>
            <person name="Luo Y.B."/>
            <person name="Tsai W.C."/>
            <person name="Van de Peer Y."/>
            <person name="Liu Z.J."/>
        </authorList>
    </citation>
    <scope>NUCLEOTIDE SEQUENCE [LARGE SCALE GENOMIC DNA]</scope>
    <source>
        <strain evidence="13">cv. Shenzhen</strain>
        <tissue evidence="12">Stem</tissue>
    </source>
</reference>
<evidence type="ECO:0000259" key="11">
    <source>
        <dbReference type="Pfam" id="PF16211"/>
    </source>
</evidence>
<evidence type="ECO:0000256" key="9">
    <source>
        <dbReference type="SAM" id="MobiDB-lite"/>
    </source>
</evidence>
<dbReference type="InterPro" id="IPR032454">
    <property type="entry name" value="Histone_H2A_C"/>
</dbReference>
<dbReference type="Gene3D" id="1.10.20.10">
    <property type="entry name" value="Histone, subunit A"/>
    <property type="match status" value="1"/>
</dbReference>
<dbReference type="SUPFAM" id="SSF47113">
    <property type="entry name" value="Histone-fold"/>
    <property type="match status" value="1"/>
</dbReference>
<feature type="domain" description="Histone H2A C-terminal" evidence="11">
    <location>
        <begin position="100"/>
        <end position="130"/>
    </location>
</feature>
<keyword evidence="5 8" id="KW-0238">DNA-binding</keyword>
<keyword evidence="7 8" id="KW-0544">Nucleosome core</keyword>
<dbReference type="STRING" id="1088818.A0A2I0ADC0"/>
<evidence type="ECO:0000256" key="8">
    <source>
        <dbReference type="RuleBase" id="RU003767"/>
    </source>
</evidence>
<evidence type="ECO:0000313" key="13">
    <source>
        <dbReference type="Proteomes" id="UP000236161"/>
    </source>
</evidence>
<evidence type="ECO:0000259" key="10">
    <source>
        <dbReference type="Pfam" id="PF00125"/>
    </source>
</evidence>
<comment type="similarity">
    <text evidence="3 8">Belongs to the histone H2A family.</text>
</comment>
<dbReference type="CDD" id="cd00074">
    <property type="entry name" value="HFD_H2A"/>
    <property type="match status" value="1"/>
</dbReference>
<dbReference type="PANTHER" id="PTHR23430">
    <property type="entry name" value="HISTONE H2A"/>
    <property type="match status" value="1"/>
</dbReference>
<dbReference type="GO" id="GO:0046982">
    <property type="term" value="F:protein heterodimerization activity"/>
    <property type="evidence" value="ECO:0007669"/>
    <property type="project" value="InterPro"/>
</dbReference>
<dbReference type="Pfam" id="PF16211">
    <property type="entry name" value="Histone_H2A_C"/>
    <property type="match status" value="1"/>
</dbReference>
<dbReference type="SMART" id="SM00414">
    <property type="entry name" value="H2A"/>
    <property type="match status" value="1"/>
</dbReference>
<evidence type="ECO:0000256" key="5">
    <source>
        <dbReference type="ARBA" id="ARBA00023125"/>
    </source>
</evidence>
<dbReference type="GO" id="GO:0030527">
    <property type="term" value="F:structural constituent of chromatin"/>
    <property type="evidence" value="ECO:0007669"/>
    <property type="project" value="InterPro"/>
</dbReference>
<name>A0A2I0ADC0_9ASPA</name>
<gene>
    <name evidence="12" type="ORF">AXF42_Ash009035</name>
</gene>
<sequence>MAGRQKAMRSAASKKKKKKKKKAASRSSKAGLLFPVGRIDRFLKAGKFANRVSAGAPVYLAGVLQYLASEVLDLAGNVARDNEKRRISPRHIQLALKNDEEFTKLLGAVTIPNSGVPPSIHVFLVPVKPSSPC</sequence>
<dbReference type="GO" id="GO:0005634">
    <property type="term" value="C:nucleus"/>
    <property type="evidence" value="ECO:0007669"/>
    <property type="project" value="UniProtKB-SubCell"/>
</dbReference>
<evidence type="ECO:0000256" key="2">
    <source>
        <dbReference type="ARBA" id="ARBA00004286"/>
    </source>
</evidence>
<dbReference type="InterPro" id="IPR002119">
    <property type="entry name" value="Histone_H2A"/>
</dbReference>
<dbReference type="InterPro" id="IPR007125">
    <property type="entry name" value="H2A/H2B/H3"/>
</dbReference>
<keyword evidence="13" id="KW-1185">Reference proteome</keyword>
<dbReference type="OrthoDB" id="10253031at2759"/>
<dbReference type="InterPro" id="IPR009072">
    <property type="entry name" value="Histone-fold"/>
</dbReference>
<proteinExistence type="inferred from homology"/>
<feature type="domain" description="Core Histone H2A/H2B/H3" evidence="10">
    <location>
        <begin position="14"/>
        <end position="97"/>
    </location>
</feature>
<feature type="compositionally biased region" description="Basic residues" evidence="9">
    <location>
        <begin position="12"/>
        <end position="24"/>
    </location>
</feature>
<evidence type="ECO:0000256" key="1">
    <source>
        <dbReference type="ARBA" id="ARBA00004123"/>
    </source>
</evidence>
<comment type="subunit">
    <text evidence="8">The nucleosome is a histone octamer containing two molecules each of H2A, H2B, H3 and H4 assembled in one H3-H4 heterotetramer and two H2A-H2B heterodimers. The octamer wraps approximately 147 bp of DNA.</text>
</comment>
<dbReference type="PROSITE" id="PS00046">
    <property type="entry name" value="HISTONE_H2A"/>
    <property type="match status" value="1"/>
</dbReference>
<dbReference type="GO" id="GO:0000786">
    <property type="term" value="C:nucleosome"/>
    <property type="evidence" value="ECO:0007669"/>
    <property type="project" value="UniProtKB-KW"/>
</dbReference>
<organism evidence="12 13">
    <name type="scientific">Apostasia shenzhenica</name>
    <dbReference type="NCBI Taxonomy" id="1088818"/>
    <lineage>
        <taxon>Eukaryota</taxon>
        <taxon>Viridiplantae</taxon>
        <taxon>Streptophyta</taxon>
        <taxon>Embryophyta</taxon>
        <taxon>Tracheophyta</taxon>
        <taxon>Spermatophyta</taxon>
        <taxon>Magnoliopsida</taxon>
        <taxon>Liliopsida</taxon>
        <taxon>Asparagales</taxon>
        <taxon>Orchidaceae</taxon>
        <taxon>Apostasioideae</taxon>
        <taxon>Apostasia</taxon>
    </lineage>
</organism>
<accession>A0A2I0ADC0</accession>
<keyword evidence="4 8" id="KW-0158">Chromosome</keyword>
<evidence type="ECO:0000313" key="12">
    <source>
        <dbReference type="EMBL" id="PKA53539.1"/>
    </source>
</evidence>
<protein>
    <recommendedName>
        <fullName evidence="8">Histone H2A</fullName>
    </recommendedName>
</protein>
<keyword evidence="6 8" id="KW-0539">Nucleus</keyword>
<feature type="region of interest" description="Disordered" evidence="9">
    <location>
        <begin position="1"/>
        <end position="29"/>
    </location>
</feature>
<evidence type="ECO:0000256" key="3">
    <source>
        <dbReference type="ARBA" id="ARBA00010691"/>
    </source>
</evidence>
<dbReference type="GO" id="GO:0003677">
    <property type="term" value="F:DNA binding"/>
    <property type="evidence" value="ECO:0007669"/>
    <property type="project" value="UniProtKB-KW"/>
</dbReference>
<comment type="subcellular location">
    <subcellularLocation>
        <location evidence="2">Chromosome</location>
    </subcellularLocation>
    <subcellularLocation>
        <location evidence="1 8">Nucleus</location>
    </subcellularLocation>
</comment>